<sequence>VQPSCWQTQPHGLFELVNQGPVMEVPTLKPLSEDQARFYFQDLIKGIEYLHYQKIIHRDIKPSNLLVGEDGHIKIADFGVSNEFKGSDALLSNTVGTPAFMAPESLSETRKIFSGKVTQVALEGQMWPSLTATLTLAFLQCPFMDERIMCLHSKIKSQALEFPDQALREPAASAPHPSCRSLKLHPWVTRHGAEPLPSEDENCTLVEVTEEEVENSVKHIPSLATVILVKTMIRKRSFGNPFEGSRREERSLSAPGNLLTKKPTRECESLSEGQKKKKKKKGLDSMTSTLAAGWLNRRV</sequence>
<dbReference type="PANTHER" id="PTHR43895:SF39">
    <property type="entry name" value="CALCIUM_CALMODULIN-DEPENDENT PROTEIN KINASE KINASE 2"/>
    <property type="match status" value="1"/>
</dbReference>
<dbReference type="InterPro" id="IPR011009">
    <property type="entry name" value="Kinase-like_dom_sf"/>
</dbReference>
<dbReference type="GeneTree" id="ENSGT00940000161828"/>
<protein>
    <submittedName>
        <fullName evidence="8">Calcium/calmodulin dependent protein kinase kinase 2</fullName>
    </submittedName>
</protein>
<evidence type="ECO:0000256" key="3">
    <source>
        <dbReference type="ARBA" id="ARBA00022741"/>
    </source>
</evidence>
<evidence type="ECO:0000256" key="5">
    <source>
        <dbReference type="ARBA" id="ARBA00022840"/>
    </source>
</evidence>
<dbReference type="GO" id="GO:0004674">
    <property type="term" value="F:protein serine/threonine kinase activity"/>
    <property type="evidence" value="ECO:0007669"/>
    <property type="project" value="UniProtKB-KW"/>
</dbReference>
<organism evidence="8 9">
    <name type="scientific">Mandrillus leucophaeus</name>
    <name type="common">Drill</name>
    <name type="synonym">Papio leucophaeus</name>
    <dbReference type="NCBI Taxonomy" id="9568"/>
    <lineage>
        <taxon>Eukaryota</taxon>
        <taxon>Metazoa</taxon>
        <taxon>Chordata</taxon>
        <taxon>Craniata</taxon>
        <taxon>Vertebrata</taxon>
        <taxon>Euteleostomi</taxon>
        <taxon>Mammalia</taxon>
        <taxon>Eutheria</taxon>
        <taxon>Euarchontoglires</taxon>
        <taxon>Primates</taxon>
        <taxon>Haplorrhini</taxon>
        <taxon>Catarrhini</taxon>
        <taxon>Cercopithecidae</taxon>
        <taxon>Cercopithecinae</taxon>
        <taxon>Mandrillus</taxon>
    </lineage>
</organism>
<keyword evidence="3" id="KW-0547">Nucleotide-binding</keyword>
<reference evidence="8" key="1">
    <citation type="submission" date="2025-08" db="UniProtKB">
        <authorList>
            <consortium name="Ensembl"/>
        </authorList>
    </citation>
    <scope>IDENTIFICATION</scope>
</reference>
<dbReference type="Ensembl" id="ENSMLET00000064271.1">
    <property type="protein sequence ID" value="ENSMLEP00000040645.1"/>
    <property type="gene ID" value="ENSMLEG00000044345.1"/>
</dbReference>
<evidence type="ECO:0000313" key="9">
    <source>
        <dbReference type="Proteomes" id="UP000233140"/>
    </source>
</evidence>
<feature type="domain" description="Protein kinase" evidence="7">
    <location>
        <begin position="1"/>
        <end position="188"/>
    </location>
</feature>
<dbReference type="PROSITE" id="PS00108">
    <property type="entry name" value="PROTEIN_KINASE_ST"/>
    <property type="match status" value="1"/>
</dbReference>
<keyword evidence="5" id="KW-0067">ATP-binding</keyword>
<dbReference type="PROSITE" id="PS50011">
    <property type="entry name" value="PROTEIN_KINASE_DOM"/>
    <property type="match status" value="1"/>
</dbReference>
<dbReference type="Gene3D" id="1.10.510.10">
    <property type="entry name" value="Transferase(Phosphotransferase) domain 1"/>
    <property type="match status" value="1"/>
</dbReference>
<dbReference type="GO" id="GO:0061762">
    <property type="term" value="P:CAMKK-AMPK signaling cascade"/>
    <property type="evidence" value="ECO:0007669"/>
    <property type="project" value="TreeGrafter"/>
</dbReference>
<keyword evidence="2" id="KW-0808">Transferase</keyword>
<keyword evidence="9" id="KW-1185">Reference proteome</keyword>
<dbReference type="InterPro" id="IPR008271">
    <property type="entry name" value="Ser/Thr_kinase_AS"/>
</dbReference>
<reference evidence="8" key="2">
    <citation type="submission" date="2025-09" db="UniProtKB">
        <authorList>
            <consortium name="Ensembl"/>
        </authorList>
    </citation>
    <scope>IDENTIFICATION</scope>
</reference>
<proteinExistence type="predicted"/>
<dbReference type="SUPFAM" id="SSF56112">
    <property type="entry name" value="Protein kinase-like (PK-like)"/>
    <property type="match status" value="1"/>
</dbReference>
<dbReference type="SMART" id="SM00220">
    <property type="entry name" value="S_TKc"/>
    <property type="match status" value="1"/>
</dbReference>
<dbReference type="Pfam" id="PF00069">
    <property type="entry name" value="Pkinase"/>
    <property type="match status" value="1"/>
</dbReference>
<dbReference type="InterPro" id="IPR000719">
    <property type="entry name" value="Prot_kinase_dom"/>
</dbReference>
<dbReference type="PANTHER" id="PTHR43895">
    <property type="entry name" value="CALCIUM/CALMODULIN-DEPENDENT PROTEIN KINASE KINASE-RELATED"/>
    <property type="match status" value="1"/>
</dbReference>
<feature type="region of interest" description="Disordered" evidence="6">
    <location>
        <begin position="239"/>
        <end position="299"/>
    </location>
</feature>
<accession>A0A2K6AKX5</accession>
<evidence type="ECO:0000256" key="6">
    <source>
        <dbReference type="SAM" id="MobiDB-lite"/>
    </source>
</evidence>
<dbReference type="AlphaFoldDB" id="A0A2K6AKX5"/>
<evidence type="ECO:0000256" key="1">
    <source>
        <dbReference type="ARBA" id="ARBA00022527"/>
    </source>
</evidence>
<dbReference type="GO" id="GO:0005524">
    <property type="term" value="F:ATP binding"/>
    <property type="evidence" value="ECO:0007669"/>
    <property type="project" value="UniProtKB-KW"/>
</dbReference>
<gene>
    <name evidence="8" type="primary">CAMKK2</name>
</gene>
<evidence type="ECO:0000256" key="4">
    <source>
        <dbReference type="ARBA" id="ARBA00022777"/>
    </source>
</evidence>
<evidence type="ECO:0000313" key="8">
    <source>
        <dbReference type="Ensembl" id="ENSMLEP00000040645.1"/>
    </source>
</evidence>
<evidence type="ECO:0000256" key="2">
    <source>
        <dbReference type="ARBA" id="ARBA00022679"/>
    </source>
</evidence>
<name>A0A2K6AKX5_MANLE</name>
<keyword evidence="4" id="KW-0418">Kinase</keyword>
<dbReference type="Proteomes" id="UP000233140">
    <property type="component" value="Unassembled WGS sequence"/>
</dbReference>
<keyword evidence="1" id="KW-0723">Serine/threonine-protein kinase</keyword>
<evidence type="ECO:0000259" key="7">
    <source>
        <dbReference type="PROSITE" id="PS50011"/>
    </source>
</evidence>